<dbReference type="EMBL" id="UFTJ01000005">
    <property type="protein sequence ID" value="SUV53229.1"/>
    <property type="molecule type" value="Genomic_DNA"/>
</dbReference>
<name>A0A380ZWX2_9FLAO</name>
<proteinExistence type="predicted"/>
<dbReference type="Gene3D" id="3.40.50.300">
    <property type="entry name" value="P-loop containing nucleotide triphosphate hydrolases"/>
    <property type="match status" value="1"/>
</dbReference>
<sequence length="370" mass="42963">MDWEKIIGQKALQKQLIDSIDANRVGHAYLFTGNEGYGALPLALAFAKEIFLRENPDAASKIEHLNHVDLHFSFPVFTENRKSVSSKWFATFREMVLENPYFSLDDWMNYLDSANKQFFISTAEIEEQIEHFTLKSFEGGSKILIVWRADKMNVAAANKLLKFLEEPPEKTIILMTANSVQDLLPTILSRVQIVEIPRITDEDLMEKISTDFQTPSLPVPELIAKAQGDYNLFLKLKNGTENEDFEALFIQWVREAFQVRKRPEKLKNIILWARNIAGWNREKQKSFLAYCAEMFRLAMMQNYGQSDLVYKKIESTGFQWETFSTFIHGANIEDIITQLSETDYHLERNGNPKIIWTDMGIKLSRYIHKK</sequence>
<dbReference type="Pfam" id="PF13177">
    <property type="entry name" value="DNA_pol3_delta2"/>
    <property type="match status" value="1"/>
</dbReference>
<dbReference type="PANTHER" id="PTHR11669:SF8">
    <property type="entry name" value="DNA POLYMERASE III SUBUNIT DELTA"/>
    <property type="match status" value="1"/>
</dbReference>
<dbReference type="SUPFAM" id="SSF52540">
    <property type="entry name" value="P-loop containing nucleoside triphosphate hydrolases"/>
    <property type="match status" value="1"/>
</dbReference>
<accession>A0A380ZWX2</accession>
<evidence type="ECO:0000313" key="2">
    <source>
        <dbReference type="Proteomes" id="UP000255515"/>
    </source>
</evidence>
<dbReference type="InterPro" id="IPR050238">
    <property type="entry name" value="DNA_Rep/Repair_Clamp_Loader"/>
</dbReference>
<dbReference type="PANTHER" id="PTHR11669">
    <property type="entry name" value="REPLICATION FACTOR C / DNA POLYMERASE III GAMMA-TAU SUBUNIT"/>
    <property type="match status" value="1"/>
</dbReference>
<organism evidence="1 2">
    <name type="scientific">Bergeyella zoohelcum</name>
    <dbReference type="NCBI Taxonomy" id="1015"/>
    <lineage>
        <taxon>Bacteria</taxon>
        <taxon>Pseudomonadati</taxon>
        <taxon>Bacteroidota</taxon>
        <taxon>Flavobacteriia</taxon>
        <taxon>Flavobacteriales</taxon>
        <taxon>Weeksellaceae</taxon>
        <taxon>Bergeyella</taxon>
    </lineage>
</organism>
<protein>
    <submittedName>
        <fullName evidence="1">DNA polymerase III subunit delta</fullName>
    </submittedName>
</protein>
<dbReference type="RefSeq" id="WP_002665225.1">
    <property type="nucleotide sequence ID" value="NZ_UFTJ01000005.1"/>
</dbReference>
<reference evidence="1 2" key="1">
    <citation type="submission" date="2018-06" db="EMBL/GenBank/DDBJ databases">
        <authorList>
            <consortium name="Pathogen Informatics"/>
            <person name="Doyle S."/>
        </authorList>
    </citation>
    <scope>NUCLEOTIDE SEQUENCE [LARGE SCALE GENOMIC DNA]</scope>
    <source>
        <strain evidence="1 2">NCTC11661</strain>
    </source>
</reference>
<gene>
    <name evidence="1" type="ORF">NCTC11661_02378</name>
</gene>
<evidence type="ECO:0000313" key="1">
    <source>
        <dbReference type="EMBL" id="SUV53229.1"/>
    </source>
</evidence>
<dbReference type="GO" id="GO:0006261">
    <property type="term" value="P:DNA-templated DNA replication"/>
    <property type="evidence" value="ECO:0007669"/>
    <property type="project" value="TreeGrafter"/>
</dbReference>
<dbReference type="Proteomes" id="UP000255515">
    <property type="component" value="Unassembled WGS sequence"/>
</dbReference>
<dbReference type="AlphaFoldDB" id="A0A380ZWX2"/>
<dbReference type="InterPro" id="IPR027417">
    <property type="entry name" value="P-loop_NTPase"/>
</dbReference>